<evidence type="ECO:0000313" key="1">
    <source>
        <dbReference type="EMBL" id="EHJ61721.1"/>
    </source>
</evidence>
<dbReference type="InterPro" id="IPR051209">
    <property type="entry name" value="FAD-bind_Monooxygenase_sf"/>
</dbReference>
<protein>
    <recommendedName>
        <fullName evidence="3">Cyclohexanone monooxygenase</fullName>
    </recommendedName>
</protein>
<dbReference type="STRING" id="1088721.JI59_12755"/>
<organism evidence="1 2">
    <name type="scientific">Novosphingobium pentaromativorans US6-1</name>
    <dbReference type="NCBI Taxonomy" id="1088721"/>
    <lineage>
        <taxon>Bacteria</taxon>
        <taxon>Pseudomonadati</taxon>
        <taxon>Pseudomonadota</taxon>
        <taxon>Alphaproteobacteria</taxon>
        <taxon>Sphingomonadales</taxon>
        <taxon>Sphingomonadaceae</taxon>
        <taxon>Novosphingobium</taxon>
    </lineage>
</organism>
<comment type="caution">
    <text evidence="1">The sequence shown here is derived from an EMBL/GenBank/DDBJ whole genome shotgun (WGS) entry which is preliminary data.</text>
</comment>
<dbReference type="eggNOG" id="COG2072">
    <property type="taxonomic scope" value="Bacteria"/>
</dbReference>
<name>G6EAT4_9SPHN</name>
<dbReference type="PANTHER" id="PTHR42877:SF4">
    <property type="entry name" value="FAD_NAD(P)-BINDING DOMAIN-CONTAINING PROTEIN-RELATED"/>
    <property type="match status" value="1"/>
</dbReference>
<accession>G6EAT4</accession>
<reference evidence="1 2" key="1">
    <citation type="journal article" date="2012" name="J. Bacteriol.">
        <title>Genome sequence of benzo(a)pyrene-degrading bacterium Novosphingobium pentaromativorans US6-1.</title>
        <authorList>
            <person name="Luo Y.R."/>
            <person name="Kang S.G."/>
            <person name="Kim S.J."/>
            <person name="Kim M.R."/>
            <person name="Li N."/>
            <person name="Lee J.H."/>
            <person name="Kwon K.K."/>
        </authorList>
    </citation>
    <scope>NUCLEOTIDE SEQUENCE [LARGE SCALE GENOMIC DNA]</scope>
    <source>
        <strain evidence="1 2">US6-1</strain>
    </source>
</reference>
<gene>
    <name evidence="1" type="ORF">NSU_1482</name>
</gene>
<dbReference type="EMBL" id="AGFM01000017">
    <property type="protein sequence ID" value="EHJ61721.1"/>
    <property type="molecule type" value="Genomic_DNA"/>
</dbReference>
<proteinExistence type="predicted"/>
<dbReference type="PATRIC" id="fig|1088721.3.peg.1462"/>
<dbReference type="SUPFAM" id="SSF51905">
    <property type="entry name" value="FAD/NAD(P)-binding domain"/>
    <property type="match status" value="2"/>
</dbReference>
<evidence type="ECO:0008006" key="3">
    <source>
        <dbReference type="Google" id="ProtNLM"/>
    </source>
</evidence>
<dbReference type="PANTHER" id="PTHR42877">
    <property type="entry name" value="L-ORNITHINE N(5)-MONOOXYGENASE-RELATED"/>
    <property type="match status" value="1"/>
</dbReference>
<dbReference type="AlphaFoldDB" id="G6EAT4"/>
<sequence length="648" mass="71723">MESMHDGVHLKKYSIDDERLQSAVAALDPAIALLALVHLTGDRTLLRTLGAAFDGVPRAAQSSFSPRDLGPPKEVDAAVVKQIREMLIAQMAKDPHPLITFPDRALFQQMAEFCIGIPLGEQAVAMGREQAGFSKDEGAAEASRVPGPDFNVLILGGGMVGLIAAIKLKAAGFDYRIVERNKSVGGTWYLNTYPNVAVDTPSVQYSLSFEQNASWSKYYPRGAEYLAYLQMVADKYQVTDNIDFNTEVQSCVWDEDRKLWTVTCVCDGETKTYEARAVISAFGFLTKPSMPKVDDLDTFEGPLVHSGYWDDSIEVEGKKVVIVGTGATSAQLATNLSGRASHVTVVQRQPNYMMPDEKTLKDVDANERWALEHIPFVTQWSRFQSLVSMLTLPVSPGVIDKDYRERTGGVSALNEGARQVSLNYIESKFADYPELKRKVTPDFPFFAKRPILDCGYYDTLKRPNVDLVEGSLARCEKDAVVLADGTRIEADVVALATGYSLAFLSNIDITGRDGRSLEDVWNPYPFAYKGLEVPGFPNFFITSGPNSGLTASHTTLGEQQVHYVVECLKAMVERDLVALDVSEKACTEYCQAIEQRLEDTVWVQKGTAHGYYRHESGKVVLAYPGTNLEYWSALRRPDLGDYDTIARQ</sequence>
<dbReference type="Proteomes" id="UP000004030">
    <property type="component" value="Unassembled WGS sequence"/>
</dbReference>
<dbReference type="Gene3D" id="3.50.50.60">
    <property type="entry name" value="FAD/NAD(P)-binding domain"/>
    <property type="match status" value="2"/>
</dbReference>
<dbReference type="InterPro" id="IPR036188">
    <property type="entry name" value="FAD/NAD-bd_sf"/>
</dbReference>
<dbReference type="PRINTS" id="PR00411">
    <property type="entry name" value="PNDRDTASEI"/>
</dbReference>
<dbReference type="PRINTS" id="PR00368">
    <property type="entry name" value="FADPNR"/>
</dbReference>
<dbReference type="Pfam" id="PF13738">
    <property type="entry name" value="Pyr_redox_3"/>
    <property type="match status" value="1"/>
</dbReference>
<keyword evidence="2" id="KW-1185">Reference proteome</keyword>
<evidence type="ECO:0000313" key="2">
    <source>
        <dbReference type="Proteomes" id="UP000004030"/>
    </source>
</evidence>